<proteinExistence type="predicted"/>
<feature type="domain" description="AMP-binding enzyme C-terminal" evidence="3">
    <location>
        <begin position="3"/>
        <end position="64"/>
    </location>
</feature>
<dbReference type="EMBL" id="JBHTIS010001421">
    <property type="protein sequence ID" value="MFD1048134.1"/>
    <property type="molecule type" value="Genomic_DNA"/>
</dbReference>
<dbReference type="PANTHER" id="PTHR44845">
    <property type="entry name" value="CARRIER DOMAIN-CONTAINING PROTEIN"/>
    <property type="match status" value="1"/>
</dbReference>
<evidence type="ECO:0000313" key="5">
    <source>
        <dbReference type="Proteomes" id="UP001597045"/>
    </source>
</evidence>
<name>A0ABW3MES8_9PSEU</name>
<gene>
    <name evidence="4" type="ORF">ACFQ1S_22620</name>
</gene>
<evidence type="ECO:0000313" key="4">
    <source>
        <dbReference type="EMBL" id="MFD1048134.1"/>
    </source>
</evidence>
<keyword evidence="5" id="KW-1185">Reference proteome</keyword>
<dbReference type="InterPro" id="IPR045851">
    <property type="entry name" value="AMP-bd_C_sf"/>
</dbReference>
<organism evidence="4 5">
    <name type="scientific">Kibdelosporangium lantanae</name>
    <dbReference type="NCBI Taxonomy" id="1497396"/>
    <lineage>
        <taxon>Bacteria</taxon>
        <taxon>Bacillati</taxon>
        <taxon>Actinomycetota</taxon>
        <taxon>Actinomycetes</taxon>
        <taxon>Pseudonocardiales</taxon>
        <taxon>Pseudonocardiaceae</taxon>
        <taxon>Kibdelosporangium</taxon>
    </lineage>
</organism>
<evidence type="ECO:0000259" key="3">
    <source>
        <dbReference type="Pfam" id="PF13193"/>
    </source>
</evidence>
<dbReference type="PANTHER" id="PTHR44845:SF6">
    <property type="entry name" value="BETA-ALANINE-ACTIVATING ENZYME"/>
    <property type="match status" value="1"/>
</dbReference>
<dbReference type="SUPFAM" id="SSF56801">
    <property type="entry name" value="Acetyl-CoA synthetase-like"/>
    <property type="match status" value="1"/>
</dbReference>
<accession>A0ABW3MES8</accession>
<dbReference type="Pfam" id="PF13193">
    <property type="entry name" value="AMP-binding_C"/>
    <property type="match status" value="1"/>
</dbReference>
<comment type="caution">
    <text evidence="4">The sequence shown here is derived from an EMBL/GenBank/DDBJ whole genome shotgun (WGS) entry which is preliminary data.</text>
</comment>
<sequence length="86" mass="9446">MESHSAVRQALVLAEGERLVAYASTFEDTTPAELTAYLRDRLPDYLVPSVVTVVDAFPLMPNGKVDRDAFVHTVEQGGEVQVRGEL</sequence>
<reference evidence="5" key="1">
    <citation type="journal article" date="2019" name="Int. J. Syst. Evol. Microbiol.">
        <title>The Global Catalogue of Microorganisms (GCM) 10K type strain sequencing project: providing services to taxonomists for standard genome sequencing and annotation.</title>
        <authorList>
            <consortium name="The Broad Institute Genomics Platform"/>
            <consortium name="The Broad Institute Genome Sequencing Center for Infectious Disease"/>
            <person name="Wu L."/>
            <person name="Ma J."/>
        </authorList>
    </citation>
    <scope>NUCLEOTIDE SEQUENCE [LARGE SCALE GENOMIC DNA]</scope>
    <source>
        <strain evidence="5">JCM 31486</strain>
    </source>
</reference>
<evidence type="ECO:0000256" key="1">
    <source>
        <dbReference type="ARBA" id="ARBA00022450"/>
    </source>
</evidence>
<dbReference type="InterPro" id="IPR025110">
    <property type="entry name" value="AMP-bd_C"/>
</dbReference>
<dbReference type="Proteomes" id="UP001597045">
    <property type="component" value="Unassembled WGS sequence"/>
</dbReference>
<keyword evidence="2" id="KW-0597">Phosphoprotein</keyword>
<evidence type="ECO:0000256" key="2">
    <source>
        <dbReference type="ARBA" id="ARBA00022553"/>
    </source>
</evidence>
<dbReference type="Gene3D" id="3.30.300.30">
    <property type="match status" value="1"/>
</dbReference>
<keyword evidence="1" id="KW-0596">Phosphopantetheine</keyword>
<protein>
    <recommendedName>
        <fullName evidence="3">AMP-binding enzyme C-terminal domain-containing protein</fullName>
    </recommendedName>
</protein>